<evidence type="ECO:0000313" key="3">
    <source>
        <dbReference type="Proteomes" id="UP000521872"/>
    </source>
</evidence>
<keyword evidence="1" id="KW-0732">Signal</keyword>
<evidence type="ECO:0000256" key="1">
    <source>
        <dbReference type="SAM" id="SignalP"/>
    </source>
</evidence>
<gene>
    <name evidence="2" type="ORF">D9613_011606</name>
</gene>
<accession>A0A8H4QXP3</accession>
<feature type="signal peptide" evidence="1">
    <location>
        <begin position="1"/>
        <end position="19"/>
    </location>
</feature>
<evidence type="ECO:0000313" key="2">
    <source>
        <dbReference type="EMBL" id="KAF4618217.1"/>
    </source>
</evidence>
<dbReference type="Proteomes" id="UP000521872">
    <property type="component" value="Unassembled WGS sequence"/>
</dbReference>
<feature type="chain" id="PRO_5034083159" evidence="1">
    <location>
        <begin position="20"/>
        <end position="127"/>
    </location>
</feature>
<keyword evidence="3" id="KW-1185">Reference proteome</keyword>
<organism evidence="2 3">
    <name type="scientific">Agrocybe pediades</name>
    <dbReference type="NCBI Taxonomy" id="84607"/>
    <lineage>
        <taxon>Eukaryota</taxon>
        <taxon>Fungi</taxon>
        <taxon>Dikarya</taxon>
        <taxon>Basidiomycota</taxon>
        <taxon>Agaricomycotina</taxon>
        <taxon>Agaricomycetes</taxon>
        <taxon>Agaricomycetidae</taxon>
        <taxon>Agaricales</taxon>
        <taxon>Agaricineae</taxon>
        <taxon>Strophariaceae</taxon>
        <taxon>Agrocybe</taxon>
    </lineage>
</organism>
<sequence>MKFAYAFTILFALALGAHAQTFDPSLVPGWNEVCGTIAGTTPCSNPLLQCCYLYPDYGVLVQAELRMSKDMSKGVGDGNPGLMDGTEYEVDKKKKIMYFREAVIAVKVCSKKHLFVNLSACELSVDV</sequence>
<proteinExistence type="predicted"/>
<name>A0A8H4QXP3_9AGAR</name>
<protein>
    <submittedName>
        <fullName evidence="2">Uncharacterized protein</fullName>
    </submittedName>
</protein>
<reference evidence="2 3" key="1">
    <citation type="submission" date="2019-12" db="EMBL/GenBank/DDBJ databases">
        <authorList>
            <person name="Floudas D."/>
            <person name="Bentzer J."/>
            <person name="Ahren D."/>
            <person name="Johansson T."/>
            <person name="Persson P."/>
            <person name="Tunlid A."/>
        </authorList>
    </citation>
    <scope>NUCLEOTIDE SEQUENCE [LARGE SCALE GENOMIC DNA]</scope>
    <source>
        <strain evidence="2 3">CBS 102.39</strain>
    </source>
</reference>
<dbReference type="AlphaFoldDB" id="A0A8H4QXP3"/>
<comment type="caution">
    <text evidence="2">The sequence shown here is derived from an EMBL/GenBank/DDBJ whole genome shotgun (WGS) entry which is preliminary data.</text>
</comment>
<dbReference type="EMBL" id="JAACJL010000018">
    <property type="protein sequence ID" value="KAF4618217.1"/>
    <property type="molecule type" value="Genomic_DNA"/>
</dbReference>